<keyword evidence="1" id="KW-0732">Signal</keyword>
<evidence type="ECO:0008006" key="4">
    <source>
        <dbReference type="Google" id="ProtNLM"/>
    </source>
</evidence>
<protein>
    <recommendedName>
        <fullName evidence="4">Organic solvent tolerance-like N-terminal domain-containing protein</fullName>
    </recommendedName>
</protein>
<evidence type="ECO:0000313" key="3">
    <source>
        <dbReference type="Proteomes" id="UP000547674"/>
    </source>
</evidence>
<dbReference type="EMBL" id="JABDJR010000220">
    <property type="protein sequence ID" value="NNF06262.1"/>
    <property type="molecule type" value="Genomic_DNA"/>
</dbReference>
<sequence>MRANQRWILLGLCLLMATPVLAAGPTDTPPESKQVEAEPVPTGQAIDDLLLNREQYFYSSFGRLDPFGSLLKGKFARSQNGDLLDVGELELKGVVWGNEDKFAVVEDKREHSHILREGDRVVNGRITRITQSSMTVAHYFFGETSSVTIYMKEEGEGSYDAP</sequence>
<reference evidence="2 3" key="1">
    <citation type="submission" date="2020-03" db="EMBL/GenBank/DDBJ databases">
        <title>Metabolic flexibility allows generalist bacteria to become dominant in a frequently disturbed ecosystem.</title>
        <authorList>
            <person name="Chen Y.-J."/>
            <person name="Leung P.M."/>
            <person name="Bay S.K."/>
            <person name="Hugenholtz P."/>
            <person name="Kessler A.J."/>
            <person name="Shelley G."/>
            <person name="Waite D.W."/>
            <person name="Cook P.L."/>
            <person name="Greening C."/>
        </authorList>
    </citation>
    <scope>NUCLEOTIDE SEQUENCE [LARGE SCALE GENOMIC DNA]</scope>
    <source>
        <strain evidence="2">SS_bin_28</strain>
    </source>
</reference>
<dbReference type="Gene3D" id="2.30.30.830">
    <property type="match status" value="1"/>
</dbReference>
<name>A0A7Y2H220_UNCEI</name>
<accession>A0A7Y2H220</accession>
<evidence type="ECO:0000256" key="1">
    <source>
        <dbReference type="SAM" id="SignalP"/>
    </source>
</evidence>
<comment type="caution">
    <text evidence="2">The sequence shown here is derived from an EMBL/GenBank/DDBJ whole genome shotgun (WGS) entry which is preliminary data.</text>
</comment>
<dbReference type="AlphaFoldDB" id="A0A7Y2H220"/>
<dbReference type="Proteomes" id="UP000547674">
    <property type="component" value="Unassembled WGS sequence"/>
</dbReference>
<proteinExistence type="predicted"/>
<gene>
    <name evidence="2" type="ORF">HKN21_05845</name>
</gene>
<organism evidence="2 3">
    <name type="scientific">Eiseniibacteriota bacterium</name>
    <dbReference type="NCBI Taxonomy" id="2212470"/>
    <lineage>
        <taxon>Bacteria</taxon>
        <taxon>Candidatus Eiseniibacteriota</taxon>
    </lineage>
</organism>
<feature type="chain" id="PRO_5030598853" description="Organic solvent tolerance-like N-terminal domain-containing protein" evidence="1">
    <location>
        <begin position="23"/>
        <end position="162"/>
    </location>
</feature>
<evidence type="ECO:0000313" key="2">
    <source>
        <dbReference type="EMBL" id="NNF06262.1"/>
    </source>
</evidence>
<feature type="signal peptide" evidence="1">
    <location>
        <begin position="1"/>
        <end position="22"/>
    </location>
</feature>